<reference evidence="3" key="1">
    <citation type="submission" date="2016-10" db="EMBL/GenBank/DDBJ databases">
        <authorList>
            <person name="Varghese N."/>
            <person name="Submissions S."/>
        </authorList>
    </citation>
    <scope>NUCLEOTIDE SEQUENCE [LARGE SCALE GENOMIC DNA]</scope>
    <source>
        <strain evidence="3">DSM 28463</strain>
    </source>
</reference>
<dbReference type="InterPro" id="IPR029021">
    <property type="entry name" value="Prot-tyrosine_phosphatase-like"/>
</dbReference>
<gene>
    <name evidence="2" type="ORF">SAMN04487859_113117</name>
</gene>
<dbReference type="AlphaFoldDB" id="A0A1I5DTX9"/>
<protein>
    <submittedName>
        <fullName evidence="2">Tyrosine phosphatase family protein</fullName>
    </submittedName>
</protein>
<organism evidence="2 3">
    <name type="scientific">Roseovarius lutimaris</name>
    <dbReference type="NCBI Taxonomy" id="1005928"/>
    <lineage>
        <taxon>Bacteria</taxon>
        <taxon>Pseudomonadati</taxon>
        <taxon>Pseudomonadota</taxon>
        <taxon>Alphaproteobacteria</taxon>
        <taxon>Rhodobacterales</taxon>
        <taxon>Roseobacteraceae</taxon>
        <taxon>Roseovarius</taxon>
    </lineage>
</organism>
<dbReference type="EMBL" id="FOVP01000013">
    <property type="protein sequence ID" value="SFO02709.1"/>
    <property type="molecule type" value="Genomic_DNA"/>
</dbReference>
<dbReference type="InterPro" id="IPR055214">
    <property type="entry name" value="PTP-NADK"/>
</dbReference>
<evidence type="ECO:0000313" key="3">
    <source>
        <dbReference type="Proteomes" id="UP000198599"/>
    </source>
</evidence>
<dbReference type="Gene3D" id="3.90.190.10">
    <property type="entry name" value="Protein tyrosine phosphatase superfamily"/>
    <property type="match status" value="1"/>
</dbReference>
<proteinExistence type="predicted"/>
<dbReference type="Proteomes" id="UP000198599">
    <property type="component" value="Unassembled WGS sequence"/>
</dbReference>
<dbReference type="GO" id="GO:0016791">
    <property type="term" value="F:phosphatase activity"/>
    <property type="evidence" value="ECO:0007669"/>
    <property type="project" value="UniProtKB-ARBA"/>
</dbReference>
<evidence type="ECO:0000259" key="1">
    <source>
        <dbReference type="Pfam" id="PF22741"/>
    </source>
</evidence>
<name>A0A1I5DTX9_9RHOB</name>
<sequence length="227" mass="26023">MSLFKRISNWERALRASYNTDLSTPENRRRAEIYNLWFDHAVLRRVWSNCFQVAPGVYRSNQPTHERFERLSAAGVRTVLNLRGAAGAAHYLVEEESCRTLGLTLVNCALQARDAAPPETILALIHAFREIEKPFVMHCKSGADRAGFAAAIYLLVIERRPLAEARKMLAARFWHFKWSRTGILDYILDQYEARNAQSPIGFEEWIASEYDPDALQAAYHATHKPLF</sequence>
<dbReference type="STRING" id="1005928.SAMN04487859_113117"/>
<dbReference type="OrthoDB" id="9814896at2"/>
<dbReference type="Pfam" id="PF22741">
    <property type="entry name" value="PTP-NADK"/>
    <property type="match status" value="1"/>
</dbReference>
<dbReference type="SUPFAM" id="SSF52799">
    <property type="entry name" value="(Phosphotyrosine protein) phosphatases II"/>
    <property type="match status" value="1"/>
</dbReference>
<dbReference type="RefSeq" id="WP_092839370.1">
    <property type="nucleotide sequence ID" value="NZ_FOVP01000013.1"/>
</dbReference>
<feature type="domain" description="DSP-PTPase phosphatase fused to NAD+ Kinase" evidence="1">
    <location>
        <begin position="57"/>
        <end position="159"/>
    </location>
</feature>
<accession>A0A1I5DTX9</accession>
<evidence type="ECO:0000313" key="2">
    <source>
        <dbReference type="EMBL" id="SFO02709.1"/>
    </source>
</evidence>
<keyword evidence="3" id="KW-1185">Reference proteome</keyword>